<comment type="caution">
    <text evidence="1">The sequence shown here is derived from an EMBL/GenBank/DDBJ whole genome shotgun (WGS) entry which is preliminary data.</text>
</comment>
<proteinExistence type="predicted"/>
<organism evidence="1 2">
    <name type="scientific">Melia azedarach</name>
    <name type="common">Chinaberry tree</name>
    <dbReference type="NCBI Taxonomy" id="155640"/>
    <lineage>
        <taxon>Eukaryota</taxon>
        <taxon>Viridiplantae</taxon>
        <taxon>Streptophyta</taxon>
        <taxon>Embryophyta</taxon>
        <taxon>Tracheophyta</taxon>
        <taxon>Spermatophyta</taxon>
        <taxon>Magnoliopsida</taxon>
        <taxon>eudicotyledons</taxon>
        <taxon>Gunneridae</taxon>
        <taxon>Pentapetalae</taxon>
        <taxon>rosids</taxon>
        <taxon>malvids</taxon>
        <taxon>Sapindales</taxon>
        <taxon>Meliaceae</taxon>
        <taxon>Melia</taxon>
    </lineage>
</organism>
<accession>A0ACC1YR33</accession>
<dbReference type="Proteomes" id="UP001164539">
    <property type="component" value="Chromosome 2"/>
</dbReference>
<reference evidence="1 2" key="1">
    <citation type="journal article" date="2023" name="Science">
        <title>Complex scaffold remodeling in plant triterpene biosynthesis.</title>
        <authorList>
            <person name="De La Pena R."/>
            <person name="Hodgson H."/>
            <person name="Liu J.C."/>
            <person name="Stephenson M.J."/>
            <person name="Martin A.C."/>
            <person name="Owen C."/>
            <person name="Harkess A."/>
            <person name="Leebens-Mack J."/>
            <person name="Jimenez L.E."/>
            <person name="Osbourn A."/>
            <person name="Sattely E.S."/>
        </authorList>
    </citation>
    <scope>NUCLEOTIDE SEQUENCE [LARGE SCALE GENOMIC DNA]</scope>
    <source>
        <strain evidence="2">cv. JPN11</strain>
        <tissue evidence="1">Leaf</tissue>
    </source>
</reference>
<evidence type="ECO:0000313" key="2">
    <source>
        <dbReference type="Proteomes" id="UP001164539"/>
    </source>
</evidence>
<sequence>MGKSPCSDKNGLKKGPWTAEEDQKLIDYIQKHGHGRWRLLPKHAGLKRCGKSCRLRWTNYLRPDIKRGKFSLEEEETIIQLHRVLGNKWSAIASRLPGRTDNEIKNYWNTHIKRKLLRMGIDPVTHSPRLDLLELSSILSSSQLLNAPNLIGLGSLLNPDLLNLANTLFSCQSRNQEFNIPQNLEQNRPFQQNLLPYPVNQACTNPPAGDSNPEYLNQNQLLQANLEQFSSNPTNFSWQNVLPNLCQDNVEQFSMSKESIPTPNYGCCQQETDHNQSRIHDPFLSQYQSFVPNNITCGNIANMSFGSLLSTPSSSSTPLNSSCTTYVNASTEDERDSYCSNMLFDNLDAIGLV</sequence>
<name>A0ACC1YR33_MELAZ</name>
<dbReference type="EMBL" id="CM051395">
    <property type="protein sequence ID" value="KAJ4726217.1"/>
    <property type="molecule type" value="Genomic_DNA"/>
</dbReference>
<protein>
    <submittedName>
        <fullName evidence="1">Myb transcription factor</fullName>
    </submittedName>
</protein>
<gene>
    <name evidence="1" type="ORF">OWV82_004964</name>
</gene>
<keyword evidence="2" id="KW-1185">Reference proteome</keyword>
<evidence type="ECO:0000313" key="1">
    <source>
        <dbReference type="EMBL" id="KAJ4726217.1"/>
    </source>
</evidence>